<evidence type="ECO:0000259" key="1">
    <source>
        <dbReference type="PROSITE" id="PS51186"/>
    </source>
</evidence>
<dbReference type="Gene3D" id="3.40.630.30">
    <property type="match status" value="1"/>
</dbReference>
<dbReference type="STRING" id="1544413.Clow_00505"/>
<dbReference type="InterPro" id="IPR016181">
    <property type="entry name" value="Acyl_CoA_acyltransferase"/>
</dbReference>
<dbReference type="InterPro" id="IPR000182">
    <property type="entry name" value="GNAT_dom"/>
</dbReference>
<keyword evidence="2" id="KW-0808">Transferase</keyword>
<evidence type="ECO:0000313" key="3">
    <source>
        <dbReference type="Proteomes" id="UP000050488"/>
    </source>
</evidence>
<dbReference type="OrthoDB" id="9132139at2"/>
<accession>A0A0Q0UM06</accession>
<dbReference type="GO" id="GO:0016747">
    <property type="term" value="F:acyltransferase activity, transferring groups other than amino-acyl groups"/>
    <property type="evidence" value="ECO:0007669"/>
    <property type="project" value="InterPro"/>
</dbReference>
<dbReference type="EMBL" id="LKEV01000001">
    <property type="protein sequence ID" value="KQB87446.1"/>
    <property type="molecule type" value="Genomic_DNA"/>
</dbReference>
<dbReference type="PROSITE" id="PS51186">
    <property type="entry name" value="GNAT"/>
    <property type="match status" value="1"/>
</dbReference>
<dbReference type="RefSeq" id="WP_055175722.1">
    <property type="nucleotide sequence ID" value="NZ_JAUSQY010000001.1"/>
</dbReference>
<proteinExistence type="predicted"/>
<keyword evidence="3" id="KW-1185">Reference proteome</keyword>
<protein>
    <submittedName>
        <fullName evidence="2">Putative ribosomal N-acetyltransferase YdaF</fullName>
        <ecNumber evidence="2">2.3.1.-</ecNumber>
    </submittedName>
</protein>
<keyword evidence="2" id="KW-0012">Acyltransferase</keyword>
<dbReference type="Pfam" id="PF13302">
    <property type="entry name" value="Acetyltransf_3"/>
    <property type="match status" value="1"/>
</dbReference>
<dbReference type="PATRIC" id="fig|1544413.3.peg.510"/>
<dbReference type="Proteomes" id="UP000050488">
    <property type="component" value="Unassembled WGS sequence"/>
</dbReference>
<organism evidence="2 3">
    <name type="scientific">Corynebacterium lowii</name>
    <dbReference type="NCBI Taxonomy" id="1544413"/>
    <lineage>
        <taxon>Bacteria</taxon>
        <taxon>Bacillati</taxon>
        <taxon>Actinomycetota</taxon>
        <taxon>Actinomycetes</taxon>
        <taxon>Mycobacteriales</taxon>
        <taxon>Corynebacteriaceae</taxon>
        <taxon>Corynebacterium</taxon>
    </lineage>
</organism>
<comment type="caution">
    <text evidence="2">The sequence shown here is derived from an EMBL/GenBank/DDBJ whole genome shotgun (WGS) entry which is preliminary data.</text>
</comment>
<name>A0A0Q0UM06_9CORY</name>
<dbReference type="PANTHER" id="PTHR43792">
    <property type="entry name" value="GNAT FAMILY, PUTATIVE (AFU_ORTHOLOGUE AFUA_3G00765)-RELATED-RELATED"/>
    <property type="match status" value="1"/>
</dbReference>
<reference evidence="2 3" key="1">
    <citation type="submission" date="2015-10" db="EMBL/GenBank/DDBJ databases">
        <title>Corynebacteirum lowii and Corynebacterium oculi species nova, derived from human clinical disease and and emended description of Corynebacterium mastiditis.</title>
        <authorList>
            <person name="Bernard K."/>
            <person name="Pacheco A.L."/>
            <person name="Mcdougall C."/>
            <person name="Burtx T."/>
            <person name="Weibe D."/>
            <person name="Tyler S."/>
            <person name="Olson A.B."/>
            <person name="Cnockaert M."/>
            <person name="Eguchi H."/>
            <person name="Kuwahara T."/>
            <person name="Nakayama-Imaohji H."/>
            <person name="Boudewijins M."/>
            <person name="Van Hoecke F."/>
            <person name="Bernier A.-M."/>
            <person name="Vandamme P."/>
        </authorList>
    </citation>
    <scope>NUCLEOTIDE SEQUENCE [LARGE SCALE GENOMIC DNA]</scope>
    <source>
        <strain evidence="2 3">NML 130206</strain>
    </source>
</reference>
<sequence length="169" mass="18719">METKRLILRPWQEEDSAELFRYASDPLVGPRAGWPVHESVEDSRASIAGVLSEPGTYAIVLKETGLPIGSISLHTGSATELTDSPDEAELGYWVGVPYWGQGIMHEAARRLIRYAVEEQGITVLWCSSNADNAQSQRVQEKLGFRPHSRTQGKEGEQGKVIMSLPLKRC</sequence>
<evidence type="ECO:0000313" key="2">
    <source>
        <dbReference type="EMBL" id="KQB87446.1"/>
    </source>
</evidence>
<dbReference type="EC" id="2.3.1.-" evidence="2"/>
<dbReference type="SUPFAM" id="SSF55729">
    <property type="entry name" value="Acyl-CoA N-acyltransferases (Nat)"/>
    <property type="match status" value="1"/>
</dbReference>
<dbReference type="InterPro" id="IPR051531">
    <property type="entry name" value="N-acetyltransferase"/>
</dbReference>
<feature type="domain" description="N-acetyltransferase" evidence="1">
    <location>
        <begin position="6"/>
        <end position="167"/>
    </location>
</feature>
<dbReference type="AlphaFoldDB" id="A0A0Q0UM06"/>
<gene>
    <name evidence="2" type="primary">ydaF_1</name>
    <name evidence="2" type="ORF">Clow_00505</name>
</gene>